<keyword evidence="6 8" id="KW-0539">Nucleus</keyword>
<dbReference type="Pfam" id="PF02940">
    <property type="entry name" value="mRNA_triPase"/>
    <property type="match status" value="1"/>
</dbReference>
<evidence type="ECO:0000256" key="7">
    <source>
        <dbReference type="ARBA" id="ARBA00047740"/>
    </source>
</evidence>
<dbReference type="GO" id="GO:0004651">
    <property type="term" value="F:polynucleotide 5'-phosphatase activity"/>
    <property type="evidence" value="ECO:0007669"/>
    <property type="project" value="UniProtKB-UniRule"/>
</dbReference>
<feature type="compositionally biased region" description="Low complexity" evidence="9">
    <location>
        <begin position="460"/>
        <end position="478"/>
    </location>
</feature>
<comment type="similarity">
    <text evidence="3 8">Belongs to the fungal TPase family.</text>
</comment>
<dbReference type="EMBL" id="VXIT01000009">
    <property type="protein sequence ID" value="KAA6410412.1"/>
    <property type="molecule type" value="Genomic_DNA"/>
</dbReference>
<dbReference type="AlphaFoldDB" id="A0A5M8PPH7"/>
<feature type="compositionally biased region" description="Low complexity" evidence="9">
    <location>
        <begin position="188"/>
        <end position="201"/>
    </location>
</feature>
<comment type="subunit">
    <text evidence="8">Heterodimer. The mRNA-capping enzyme is composed of two separate chains alpha and beta, respectively a mRNA guanylyltransferase and an mRNA 5'-triphosphate monophosphatase.</text>
</comment>
<evidence type="ECO:0000256" key="3">
    <source>
        <dbReference type="ARBA" id="ARBA00006345"/>
    </source>
</evidence>
<dbReference type="InterPro" id="IPR040343">
    <property type="entry name" value="Cet1/Ctl1"/>
</dbReference>
<sequence length="913" mass="99368">MDLRSIINADTSGAAPTRAAQLAEIPLPQGYQHHQQRAQSSYEQPPSSYHGYPQARPAQPPPIHPPNDFRSPGGPAPYSAAHSPYQQAPPSSHSTGQYPFPQAPAQSPSQAPQAAHYPPRQGHPSPVTAGYQSYGPQSATAYTPAAVAPGSPPYTHHQRPQSSHSTSTPTSAQSQAPGPYNHRDSPLATASQGSSSTQSHPFQHHHSQPATPLGPPGAFNRASTGLSRETSGSYVHQRNHSGGSYPYSQVTAPSPTSQAYGSSAASPVAYGPRHSLPDIHDRLSREDRERSLSVSPKTRLPSQTMMEPLEVTQSAREPWSAQVTPAKRKMTEELPDQQRPRELDNRYTLHDHPAHAIDDRSSYHNQKQQTTLADGSIMNGAMNRPHVNEQQMDLHGLPSGERHAQINTISPIMTPGADSVLATRETSRPGSRGQPSSASPSVTPSQQLPSTPRHQSNRHTPTSQASPTPPASQNNPSAFAPPAPPKMAMQHPTIKQEAGVSAASAGFPEQPSRKRPRHDEPPIFARKASRGNPLLPNKRPSAPKSATPVKQELLLKQEPMEAKPPAALISSLTALKDGTNGSAVPSHDIPLPKGQPELGDHGPLGPWESTILGSVIPHEDLTRTISDWLFQQVVTREDVGTGPTGGGPGQGAILEIEAKIGQIIDMNRGERLRLPVLTECVISQNDPSIRTKFESSMTESQHRTLNGFLNQALLSSQPTKTTPTTAAPPKSRIPMSYVHTRECDASYELKSSSYHTLPPSVRALINPRHRPRVRITTDQKSGRELAKIIKMRVADIEIYSPRTPFDWRVSVSLEMNYDGDMRDLEETTEGGRRADRNKDRMSYKHLAYQIDLTQVTPAEATSKADKVHELEIEVSSAEVRRQGLLAQKGEISQYEDLVKGFVDNVRVLARHCQ</sequence>
<dbReference type="InterPro" id="IPR037009">
    <property type="entry name" value="mRNA_triPase_Cet1_sf"/>
</dbReference>
<feature type="compositionally biased region" description="Low complexity" evidence="9">
    <location>
        <begin position="97"/>
        <end position="119"/>
    </location>
</feature>
<comment type="function">
    <text evidence="8">First step of mRNA capping. Converts the 5'-triphosphate end of a nascent mRNA chain into a diphosphate end.</text>
</comment>
<reference evidence="11 12" key="1">
    <citation type="submission" date="2019-09" db="EMBL/GenBank/DDBJ databases">
        <title>The hologenome of the rock-dwelling lichen Lasallia pustulata.</title>
        <authorList>
            <person name="Greshake Tzovaras B."/>
            <person name="Segers F."/>
            <person name="Bicker A."/>
            <person name="Dal Grande F."/>
            <person name="Otte J."/>
            <person name="Hankeln T."/>
            <person name="Schmitt I."/>
            <person name="Ebersberger I."/>
        </authorList>
    </citation>
    <scope>NUCLEOTIDE SEQUENCE [LARGE SCALE GENOMIC DNA]</scope>
    <source>
        <strain evidence="11">A1-1</strain>
    </source>
</reference>
<dbReference type="Gene3D" id="3.20.100.10">
    <property type="entry name" value="mRNA triphosphatase Cet1-like"/>
    <property type="match status" value="1"/>
</dbReference>
<evidence type="ECO:0000313" key="12">
    <source>
        <dbReference type="Proteomes" id="UP000324767"/>
    </source>
</evidence>
<evidence type="ECO:0000256" key="4">
    <source>
        <dbReference type="ARBA" id="ARBA00022664"/>
    </source>
</evidence>
<evidence type="ECO:0000313" key="11">
    <source>
        <dbReference type="EMBL" id="KAA6410412.1"/>
    </source>
</evidence>
<evidence type="ECO:0000256" key="9">
    <source>
        <dbReference type="SAM" id="MobiDB-lite"/>
    </source>
</evidence>
<dbReference type="GO" id="GO:0140818">
    <property type="term" value="F:mRNA 5'-triphosphate monophosphatase activity"/>
    <property type="evidence" value="ECO:0007669"/>
    <property type="project" value="UniProtKB-EC"/>
</dbReference>
<evidence type="ECO:0000256" key="5">
    <source>
        <dbReference type="ARBA" id="ARBA00022801"/>
    </source>
</evidence>
<evidence type="ECO:0000256" key="2">
    <source>
        <dbReference type="ARBA" id="ARBA00004123"/>
    </source>
</evidence>
<keyword evidence="5 8" id="KW-0378">Hydrolase</keyword>
<name>A0A5M8PPH7_9LECA</name>
<evidence type="ECO:0000256" key="1">
    <source>
        <dbReference type="ARBA" id="ARBA00001946"/>
    </source>
</evidence>
<evidence type="ECO:0000259" key="10">
    <source>
        <dbReference type="Pfam" id="PF02940"/>
    </source>
</evidence>
<keyword evidence="8" id="KW-0506">mRNA capping</keyword>
<keyword evidence="4 8" id="KW-0507">mRNA processing</keyword>
<dbReference type="GO" id="GO:0031533">
    <property type="term" value="C:mRNA capping enzyme complex"/>
    <property type="evidence" value="ECO:0007669"/>
    <property type="project" value="UniProtKB-UniRule"/>
</dbReference>
<organism evidence="11 12">
    <name type="scientific">Lasallia pustulata</name>
    <dbReference type="NCBI Taxonomy" id="136370"/>
    <lineage>
        <taxon>Eukaryota</taxon>
        <taxon>Fungi</taxon>
        <taxon>Dikarya</taxon>
        <taxon>Ascomycota</taxon>
        <taxon>Pezizomycotina</taxon>
        <taxon>Lecanoromycetes</taxon>
        <taxon>OSLEUM clade</taxon>
        <taxon>Umbilicariomycetidae</taxon>
        <taxon>Umbilicariales</taxon>
        <taxon>Umbilicariaceae</taxon>
        <taxon>Lasallia</taxon>
    </lineage>
</organism>
<accession>A0A5M8PPH7</accession>
<feature type="compositionally biased region" description="Polar residues" evidence="9">
    <location>
        <begin position="130"/>
        <end position="141"/>
    </location>
</feature>
<comment type="caution">
    <text evidence="11">The sequence shown here is derived from an EMBL/GenBank/DDBJ whole genome shotgun (WGS) entry which is preliminary data.</text>
</comment>
<feature type="compositionally biased region" description="Basic and acidic residues" evidence="9">
    <location>
        <begin position="275"/>
        <end position="291"/>
    </location>
</feature>
<protein>
    <recommendedName>
        <fullName evidence="8">mRNA-capping enzyme subunit beta</fullName>
        <ecNumber evidence="8">3.6.1.74</ecNumber>
    </recommendedName>
    <alternativeName>
        <fullName evidence="8">mRNA 5'-phosphatase</fullName>
    </alternativeName>
    <alternativeName>
        <fullName evidence="8">mRNA 5'-triphosphate monophosphatase</fullName>
    </alternativeName>
</protein>
<comment type="subcellular location">
    <subcellularLocation>
        <location evidence="2 8">Nucleus</location>
    </subcellularLocation>
</comment>
<gene>
    <name evidence="11" type="ORF">FRX48_05833</name>
</gene>
<dbReference type="CDD" id="cd07470">
    <property type="entry name" value="CYTH-like_mRNA_RTPase"/>
    <property type="match status" value="1"/>
</dbReference>
<feature type="compositionally biased region" description="Polar residues" evidence="9">
    <location>
        <begin position="433"/>
        <end position="454"/>
    </location>
</feature>
<feature type="compositionally biased region" description="Polar residues" evidence="9">
    <location>
        <begin position="300"/>
        <end position="315"/>
    </location>
</feature>
<dbReference type="InterPro" id="IPR004206">
    <property type="entry name" value="mRNA_triPase_Cet1"/>
</dbReference>
<proteinExistence type="inferred from homology"/>
<feature type="compositionally biased region" description="Polar residues" evidence="9">
    <location>
        <begin position="221"/>
        <end position="265"/>
    </location>
</feature>
<feature type="compositionally biased region" description="Polar residues" evidence="9">
    <location>
        <begin position="84"/>
        <end position="96"/>
    </location>
</feature>
<dbReference type="Proteomes" id="UP000324767">
    <property type="component" value="Unassembled WGS sequence"/>
</dbReference>
<dbReference type="InterPro" id="IPR033469">
    <property type="entry name" value="CYTH-like_dom_sf"/>
</dbReference>
<dbReference type="GO" id="GO:0006370">
    <property type="term" value="P:7-methylguanosine mRNA capping"/>
    <property type="evidence" value="ECO:0007669"/>
    <property type="project" value="UniProtKB-UniRule"/>
</dbReference>
<feature type="compositionally biased region" description="Low complexity" evidence="9">
    <location>
        <begin position="160"/>
        <end position="177"/>
    </location>
</feature>
<dbReference type="EC" id="3.6.1.74" evidence="8"/>
<feature type="region of interest" description="Disordered" evidence="9">
    <location>
        <begin position="24"/>
        <end position="325"/>
    </location>
</feature>
<dbReference type="OrthoDB" id="272147at2759"/>
<comment type="cofactor">
    <cofactor evidence="1 8">
        <name>Mg(2+)</name>
        <dbReference type="ChEBI" id="CHEBI:18420"/>
    </cofactor>
</comment>
<evidence type="ECO:0000256" key="8">
    <source>
        <dbReference type="RuleBase" id="RU367053"/>
    </source>
</evidence>
<dbReference type="PANTHER" id="PTHR28118">
    <property type="entry name" value="POLYNUCLEOTIDE 5'-TRIPHOSPHATASE-RELATED"/>
    <property type="match status" value="1"/>
</dbReference>
<dbReference type="SUPFAM" id="SSF55154">
    <property type="entry name" value="CYTH-like phosphatases"/>
    <property type="match status" value="1"/>
</dbReference>
<dbReference type="PANTHER" id="PTHR28118:SF1">
    <property type="entry name" value="POLYNUCLEOTIDE 5'-TRIPHOSPHATASE CTL1-RELATED"/>
    <property type="match status" value="1"/>
</dbReference>
<evidence type="ECO:0000256" key="6">
    <source>
        <dbReference type="ARBA" id="ARBA00023242"/>
    </source>
</evidence>
<feature type="region of interest" description="Disordered" evidence="9">
    <location>
        <begin position="422"/>
        <end position="548"/>
    </location>
</feature>
<feature type="compositionally biased region" description="Polar residues" evidence="9">
    <location>
        <begin position="37"/>
        <end position="47"/>
    </location>
</feature>
<comment type="catalytic activity">
    <reaction evidence="7">
        <text>a 5'-end triphospho-ribonucleoside in mRNA + H2O = a 5'-end diphospho-ribonucleoside in mRNA + phosphate + H(+)</text>
        <dbReference type="Rhea" id="RHEA:67004"/>
        <dbReference type="Rhea" id="RHEA-COMP:17164"/>
        <dbReference type="Rhea" id="RHEA-COMP:17165"/>
        <dbReference type="ChEBI" id="CHEBI:15377"/>
        <dbReference type="ChEBI" id="CHEBI:15378"/>
        <dbReference type="ChEBI" id="CHEBI:43474"/>
        <dbReference type="ChEBI" id="CHEBI:167616"/>
        <dbReference type="ChEBI" id="CHEBI:167618"/>
        <dbReference type="EC" id="3.6.1.74"/>
    </reaction>
    <physiologicalReaction direction="left-to-right" evidence="7">
        <dbReference type="Rhea" id="RHEA:67005"/>
    </physiologicalReaction>
</comment>
<feature type="domain" description="mRNA triphosphatase Cet1-like" evidence="10">
    <location>
        <begin position="619"/>
        <end position="874"/>
    </location>
</feature>